<protein>
    <submittedName>
        <fullName evidence="2">Uncharacterized protein</fullName>
    </submittedName>
</protein>
<evidence type="ECO:0000313" key="2">
    <source>
        <dbReference type="EMBL" id="GJT88300.1"/>
    </source>
</evidence>
<accession>A0ABQ5HKJ6</accession>
<sequence length="520" mass="57233">MDLYHSRLTQDDLNDLIIKYKILCDLHPWLPSEEFVMSELPDDAIGIYHRMFDFSGVRIPFSSLPSSPHQTIHGGQGTTSHIGTCWSYKSLPSKVLFRSLQIEPTVNLFRVFQTLFKQVWKSRICDSVLRGADGNVLGIHDFLCLPEWTGAEVQEEPHLDVRLTLQRLPFYCTPPAATDAVIPKPALEDLAIGDSDDESDGDDDTCIEIPLVTPLRSAAVIHPSGNQGRSSAAPAAEGSNTRDSRSPSFRDVSGGAIHTDFFPFSTCPYYATYPEDGVAGNYEFTREDFPLQERWSVLRVYLIYLDSKMIELHCMIMSHGVSLLAPIHALTVLELQVSTLKKKVSGLNDKLATSDASFSKSKAKGKERKKRLSEEILRLKLLPPEFLPSSGAQFYRVSSGICIGLRIDIVVELKNMLIHRLCTGRLVEAIIPLILRCHSSIAKESTVTPVSKSLELSVNVVPAPLLLLRSGMRISCAVESERISSGPTNVVVALFVDGKGDVLIPSSVAGEEAVINSSGV</sequence>
<dbReference type="EMBL" id="BQNB010019718">
    <property type="protein sequence ID" value="GJT88300.1"/>
    <property type="molecule type" value="Genomic_DNA"/>
</dbReference>
<proteinExistence type="predicted"/>
<keyword evidence="3" id="KW-1185">Reference proteome</keyword>
<comment type="caution">
    <text evidence="2">The sequence shown here is derived from an EMBL/GenBank/DDBJ whole genome shotgun (WGS) entry which is preliminary data.</text>
</comment>
<reference evidence="2" key="1">
    <citation type="journal article" date="2022" name="Int. J. Mol. Sci.">
        <title>Draft Genome of Tanacetum Coccineum: Genomic Comparison of Closely Related Tanacetum-Family Plants.</title>
        <authorList>
            <person name="Yamashiro T."/>
            <person name="Shiraishi A."/>
            <person name="Nakayama K."/>
            <person name="Satake H."/>
        </authorList>
    </citation>
    <scope>NUCLEOTIDE SEQUENCE</scope>
</reference>
<organism evidence="2 3">
    <name type="scientific">Tanacetum coccineum</name>
    <dbReference type="NCBI Taxonomy" id="301880"/>
    <lineage>
        <taxon>Eukaryota</taxon>
        <taxon>Viridiplantae</taxon>
        <taxon>Streptophyta</taxon>
        <taxon>Embryophyta</taxon>
        <taxon>Tracheophyta</taxon>
        <taxon>Spermatophyta</taxon>
        <taxon>Magnoliopsida</taxon>
        <taxon>eudicotyledons</taxon>
        <taxon>Gunneridae</taxon>
        <taxon>Pentapetalae</taxon>
        <taxon>asterids</taxon>
        <taxon>campanulids</taxon>
        <taxon>Asterales</taxon>
        <taxon>Asteraceae</taxon>
        <taxon>Asteroideae</taxon>
        <taxon>Anthemideae</taxon>
        <taxon>Anthemidinae</taxon>
        <taxon>Tanacetum</taxon>
    </lineage>
</organism>
<reference evidence="2" key="2">
    <citation type="submission" date="2022-01" db="EMBL/GenBank/DDBJ databases">
        <authorList>
            <person name="Yamashiro T."/>
            <person name="Shiraishi A."/>
            <person name="Satake H."/>
            <person name="Nakayama K."/>
        </authorList>
    </citation>
    <scope>NUCLEOTIDE SEQUENCE</scope>
</reference>
<feature type="region of interest" description="Disordered" evidence="1">
    <location>
        <begin position="221"/>
        <end position="249"/>
    </location>
</feature>
<evidence type="ECO:0000313" key="3">
    <source>
        <dbReference type="Proteomes" id="UP001151760"/>
    </source>
</evidence>
<gene>
    <name evidence="2" type="ORF">Tco_1070017</name>
</gene>
<name>A0ABQ5HKJ6_9ASTR</name>
<evidence type="ECO:0000256" key="1">
    <source>
        <dbReference type="SAM" id="MobiDB-lite"/>
    </source>
</evidence>
<dbReference type="Proteomes" id="UP001151760">
    <property type="component" value="Unassembled WGS sequence"/>
</dbReference>